<keyword evidence="1" id="KW-0646">Protease inhibitor</keyword>
<keyword evidence="7" id="KW-1185">Reference proteome</keyword>
<dbReference type="PANTHER" id="PTHR10083">
    <property type="entry name" value="KUNITZ-TYPE PROTEASE INHIBITOR-RELATED"/>
    <property type="match status" value="1"/>
</dbReference>
<dbReference type="GO" id="GO:0004867">
    <property type="term" value="F:serine-type endopeptidase inhibitor activity"/>
    <property type="evidence" value="ECO:0007669"/>
    <property type="project" value="UniProtKB-KW"/>
</dbReference>
<evidence type="ECO:0000256" key="4">
    <source>
        <dbReference type="SAM" id="Phobius"/>
    </source>
</evidence>
<dbReference type="PROSITE" id="PS00280">
    <property type="entry name" value="BPTI_KUNITZ_1"/>
    <property type="match status" value="1"/>
</dbReference>
<proteinExistence type="predicted"/>
<sequence>MVNSGIVNIFKYHYKYVFLITILVLLCLSNCKHKRKRQFRYHNRYPKTGKYTTKTICMQVDNTLKARHKSCFLRPDTGPCRADIIQWYYDVKQGRCYQFFWGGCQGNGNRFESQKQCIDYCKLNTSFPASGIPHYCSLSFNYGTCFGSFYRWAWDKLTKNCKRYMYSGCGGNQNNFQTRDECLNNCLNPSNNTLQGVHEITTCIPLNFADA</sequence>
<dbReference type="Gene3D" id="4.10.410.10">
    <property type="entry name" value="Pancreatic trypsin inhibitor Kunitz domain"/>
    <property type="match status" value="2"/>
</dbReference>
<dbReference type="EMBL" id="CAVLGL010000082">
    <property type="protein sequence ID" value="CAK1588219.1"/>
    <property type="molecule type" value="Genomic_DNA"/>
</dbReference>
<keyword evidence="4" id="KW-0472">Membrane</keyword>
<gene>
    <name evidence="6" type="ORF">PARMNEM_LOCUS8880</name>
</gene>
<reference evidence="6 7" key="1">
    <citation type="submission" date="2023-11" db="EMBL/GenBank/DDBJ databases">
        <authorList>
            <person name="Hedman E."/>
            <person name="Englund M."/>
            <person name="Stromberg M."/>
            <person name="Nyberg Akerstrom W."/>
            <person name="Nylinder S."/>
            <person name="Jareborg N."/>
            <person name="Kallberg Y."/>
            <person name="Kronander E."/>
        </authorList>
    </citation>
    <scope>NUCLEOTIDE SEQUENCE [LARGE SCALE GENOMIC DNA]</scope>
</reference>
<dbReference type="InterPro" id="IPR020901">
    <property type="entry name" value="Prtase_inh_Kunz-CS"/>
</dbReference>
<accession>A0AAV1L2C8</accession>
<keyword evidence="4" id="KW-1133">Transmembrane helix</keyword>
<dbReference type="InterPro" id="IPR036880">
    <property type="entry name" value="Kunitz_BPTI_sf"/>
</dbReference>
<dbReference type="InterPro" id="IPR002223">
    <property type="entry name" value="Kunitz_BPTI"/>
</dbReference>
<evidence type="ECO:0000313" key="7">
    <source>
        <dbReference type="Proteomes" id="UP001314205"/>
    </source>
</evidence>
<organism evidence="6 7">
    <name type="scientific">Parnassius mnemosyne</name>
    <name type="common">clouded apollo</name>
    <dbReference type="NCBI Taxonomy" id="213953"/>
    <lineage>
        <taxon>Eukaryota</taxon>
        <taxon>Metazoa</taxon>
        <taxon>Ecdysozoa</taxon>
        <taxon>Arthropoda</taxon>
        <taxon>Hexapoda</taxon>
        <taxon>Insecta</taxon>
        <taxon>Pterygota</taxon>
        <taxon>Neoptera</taxon>
        <taxon>Endopterygota</taxon>
        <taxon>Lepidoptera</taxon>
        <taxon>Glossata</taxon>
        <taxon>Ditrysia</taxon>
        <taxon>Papilionoidea</taxon>
        <taxon>Papilionidae</taxon>
        <taxon>Parnassiinae</taxon>
        <taxon>Parnassini</taxon>
        <taxon>Parnassius</taxon>
        <taxon>Driopa</taxon>
    </lineage>
</organism>
<evidence type="ECO:0000256" key="2">
    <source>
        <dbReference type="ARBA" id="ARBA00022900"/>
    </source>
</evidence>
<feature type="domain" description="BPTI/Kunitz inhibitor" evidence="5">
    <location>
        <begin position="136"/>
        <end position="186"/>
    </location>
</feature>
<dbReference type="AlphaFoldDB" id="A0AAV1L2C8"/>
<name>A0AAV1L2C8_9NEOP</name>
<protein>
    <recommendedName>
        <fullName evidence="5">BPTI/Kunitz inhibitor domain-containing protein</fullName>
    </recommendedName>
</protein>
<dbReference type="FunFam" id="4.10.410.10:FF:000020">
    <property type="entry name" value="Collagen, type VI, alpha 3"/>
    <property type="match status" value="1"/>
</dbReference>
<keyword evidence="4" id="KW-0812">Transmembrane</keyword>
<dbReference type="SUPFAM" id="SSF57362">
    <property type="entry name" value="BPTI-like"/>
    <property type="match status" value="2"/>
</dbReference>
<keyword evidence="2" id="KW-0722">Serine protease inhibitor</keyword>
<feature type="domain" description="BPTI/Kunitz inhibitor" evidence="5">
    <location>
        <begin position="71"/>
        <end position="121"/>
    </location>
</feature>
<feature type="transmembrane region" description="Helical" evidence="4">
    <location>
        <begin position="12"/>
        <end position="31"/>
    </location>
</feature>
<dbReference type="SMART" id="SM00131">
    <property type="entry name" value="KU"/>
    <property type="match status" value="2"/>
</dbReference>
<keyword evidence="3" id="KW-1015">Disulfide bond</keyword>
<comment type="caution">
    <text evidence="6">The sequence shown here is derived from an EMBL/GenBank/DDBJ whole genome shotgun (WGS) entry which is preliminary data.</text>
</comment>
<evidence type="ECO:0000256" key="3">
    <source>
        <dbReference type="ARBA" id="ARBA00023157"/>
    </source>
</evidence>
<dbReference type="CDD" id="cd00109">
    <property type="entry name" value="Kunitz-type"/>
    <property type="match status" value="2"/>
</dbReference>
<dbReference type="PRINTS" id="PR00759">
    <property type="entry name" value="BASICPTASE"/>
</dbReference>
<evidence type="ECO:0000259" key="5">
    <source>
        <dbReference type="PROSITE" id="PS50279"/>
    </source>
</evidence>
<evidence type="ECO:0000256" key="1">
    <source>
        <dbReference type="ARBA" id="ARBA00022690"/>
    </source>
</evidence>
<dbReference type="Pfam" id="PF00014">
    <property type="entry name" value="Kunitz_BPTI"/>
    <property type="match status" value="2"/>
</dbReference>
<dbReference type="InterPro" id="IPR050098">
    <property type="entry name" value="TFPI/VKTCI-like"/>
</dbReference>
<evidence type="ECO:0000313" key="6">
    <source>
        <dbReference type="EMBL" id="CAK1588219.1"/>
    </source>
</evidence>
<dbReference type="PROSITE" id="PS50279">
    <property type="entry name" value="BPTI_KUNITZ_2"/>
    <property type="match status" value="2"/>
</dbReference>
<dbReference type="Proteomes" id="UP001314205">
    <property type="component" value="Unassembled WGS sequence"/>
</dbReference>